<keyword evidence="1" id="KW-0732">Signal</keyword>
<accession>A0A0J6YDV5</accession>
<dbReference type="Proteomes" id="UP000054565">
    <property type="component" value="Unassembled WGS sequence"/>
</dbReference>
<feature type="signal peptide" evidence="1">
    <location>
        <begin position="1"/>
        <end position="21"/>
    </location>
</feature>
<feature type="chain" id="PRO_5005284899" description="Secreted protein" evidence="1">
    <location>
        <begin position="22"/>
        <end position="263"/>
    </location>
</feature>
<evidence type="ECO:0008006" key="4">
    <source>
        <dbReference type="Google" id="ProtNLM"/>
    </source>
</evidence>
<dbReference type="OrthoDB" id="1896086at2759"/>
<dbReference type="EMBL" id="DS028095">
    <property type="protein sequence ID" value="KMP05229.1"/>
    <property type="molecule type" value="Genomic_DNA"/>
</dbReference>
<gene>
    <name evidence="2" type="ORF">CIRG_04910</name>
</gene>
<organism evidence="2 3">
    <name type="scientific">Coccidioides immitis RMSCC 2394</name>
    <dbReference type="NCBI Taxonomy" id="404692"/>
    <lineage>
        <taxon>Eukaryota</taxon>
        <taxon>Fungi</taxon>
        <taxon>Dikarya</taxon>
        <taxon>Ascomycota</taxon>
        <taxon>Pezizomycotina</taxon>
        <taxon>Eurotiomycetes</taxon>
        <taxon>Eurotiomycetidae</taxon>
        <taxon>Onygenales</taxon>
        <taxon>Onygenaceae</taxon>
        <taxon>Coccidioides</taxon>
    </lineage>
</organism>
<proteinExistence type="predicted"/>
<dbReference type="AlphaFoldDB" id="A0A0J6YDV5"/>
<name>A0A0J6YDV5_COCIT</name>
<evidence type="ECO:0000256" key="1">
    <source>
        <dbReference type="SAM" id="SignalP"/>
    </source>
</evidence>
<evidence type="ECO:0000313" key="3">
    <source>
        <dbReference type="Proteomes" id="UP000054565"/>
    </source>
</evidence>
<reference evidence="3" key="1">
    <citation type="journal article" date="2010" name="Genome Res.">
        <title>Population genomic sequencing of Coccidioides fungi reveals recent hybridization and transposon control.</title>
        <authorList>
            <person name="Neafsey D.E."/>
            <person name="Barker B.M."/>
            <person name="Sharpton T.J."/>
            <person name="Stajich J.E."/>
            <person name="Park D.J."/>
            <person name="Whiston E."/>
            <person name="Hung C.-Y."/>
            <person name="McMahan C."/>
            <person name="White J."/>
            <person name="Sykes S."/>
            <person name="Heiman D."/>
            <person name="Young S."/>
            <person name="Zeng Q."/>
            <person name="Abouelleil A."/>
            <person name="Aftuck L."/>
            <person name="Bessette D."/>
            <person name="Brown A."/>
            <person name="FitzGerald M."/>
            <person name="Lui A."/>
            <person name="Macdonald J.P."/>
            <person name="Priest M."/>
            <person name="Orbach M.J."/>
            <person name="Galgiani J.N."/>
            <person name="Kirkland T.N."/>
            <person name="Cole G.T."/>
            <person name="Birren B.W."/>
            <person name="Henn M.R."/>
            <person name="Taylor J.W."/>
            <person name="Rounsley S.D."/>
        </authorList>
    </citation>
    <scope>NUCLEOTIDE SEQUENCE [LARGE SCALE GENOMIC DNA]</scope>
    <source>
        <strain evidence="3">RMSCC 2394</strain>
    </source>
</reference>
<evidence type="ECO:0000313" key="2">
    <source>
        <dbReference type="EMBL" id="KMP05229.1"/>
    </source>
</evidence>
<protein>
    <recommendedName>
        <fullName evidence="4">Secreted protein</fullName>
    </recommendedName>
</protein>
<sequence>MLIIHTYIFFLSVLFSTLVAGVPHIPRKQIVGASASAPISTFYISKAKPPYPLKNRTILKTIRDSLTGRLPFPICAKGAAEFQYQLAKTSIDYACKNSKAWNYSIVPPISLGNRKTADGKTKTIGLSADQGMNGTSNKFWLGIHHATHRCTGPLKFAVGNSDQEKRDHCIARFRRIIDRCRTDGNSGGYLRDGCAVYTVKALPQDETLTDSWWPKLGDFKCKPSDGADRGKCTCWFSNYPWSTDTFKMPNGGDCTNVDRTQLA</sequence>